<protein>
    <submittedName>
        <fullName evidence="1">Uncharacterized protein</fullName>
    </submittedName>
</protein>
<dbReference type="AlphaFoldDB" id="A0A6P2RZS9"/>
<sequence>MPQAFEFLRLGRVARPHGFDSPFQHTRLMAQIAQLRMQRLDLSLRPLAVASRALLGTVQFTLQTRIRSTFALDLEQRALFRGLQTRLGQLRADSLFVEFRREIGTGLRQGGIALAQCLMRTCQLAFEPVTCCRGRSLRLLKFLDTYLRGQKGGRALLERRFRTRQIRLHCGD</sequence>
<gene>
    <name evidence="1" type="ORF">BPA30113_07040</name>
</gene>
<accession>A0A6P2RZS9</accession>
<proteinExistence type="predicted"/>
<reference evidence="1 2" key="1">
    <citation type="submission" date="2019-09" db="EMBL/GenBank/DDBJ databases">
        <authorList>
            <person name="Depoorter E."/>
        </authorList>
    </citation>
    <scope>NUCLEOTIDE SEQUENCE [LARGE SCALE GENOMIC DNA]</scope>
    <source>
        <strain evidence="1">LMG 30113</strain>
    </source>
</reference>
<name>A0A6P2RZS9_9BURK</name>
<dbReference type="RefSeq" id="WP_152603405.1">
    <property type="nucleotide sequence ID" value="NZ_CABVQD010000044.1"/>
</dbReference>
<dbReference type="Proteomes" id="UP000494330">
    <property type="component" value="Unassembled WGS sequence"/>
</dbReference>
<evidence type="ECO:0000313" key="2">
    <source>
        <dbReference type="Proteomes" id="UP000494330"/>
    </source>
</evidence>
<evidence type="ECO:0000313" key="1">
    <source>
        <dbReference type="EMBL" id="VWC42659.1"/>
    </source>
</evidence>
<dbReference type="EMBL" id="CABVQD010000044">
    <property type="protein sequence ID" value="VWC42659.1"/>
    <property type="molecule type" value="Genomic_DNA"/>
</dbReference>
<keyword evidence="2" id="KW-1185">Reference proteome</keyword>
<organism evidence="1 2">
    <name type="scientific">Burkholderia paludis</name>
    <dbReference type="NCBI Taxonomy" id="1506587"/>
    <lineage>
        <taxon>Bacteria</taxon>
        <taxon>Pseudomonadati</taxon>
        <taxon>Pseudomonadota</taxon>
        <taxon>Betaproteobacteria</taxon>
        <taxon>Burkholderiales</taxon>
        <taxon>Burkholderiaceae</taxon>
        <taxon>Burkholderia</taxon>
        <taxon>Burkholderia cepacia complex</taxon>
    </lineage>
</organism>